<keyword evidence="6" id="KW-0150">Chloroplast</keyword>
<evidence type="ECO:0000256" key="9">
    <source>
        <dbReference type="ARBA" id="ARBA00022946"/>
    </source>
</evidence>
<feature type="transmembrane region" description="Helical" evidence="14">
    <location>
        <begin position="282"/>
        <end position="300"/>
    </location>
</feature>
<dbReference type="Gene3D" id="1.20.1530.20">
    <property type="match status" value="1"/>
</dbReference>
<dbReference type="GeneID" id="110802770"/>
<dbReference type="Pfam" id="PF13593">
    <property type="entry name" value="SBF_like"/>
    <property type="match status" value="1"/>
</dbReference>
<evidence type="ECO:0000256" key="6">
    <source>
        <dbReference type="ARBA" id="ARBA00022528"/>
    </source>
</evidence>
<evidence type="ECO:0000256" key="4">
    <source>
        <dbReference type="ARBA" id="ARBA00006528"/>
    </source>
</evidence>
<dbReference type="RefSeq" id="XP_021863908.1">
    <property type="nucleotide sequence ID" value="XM_022008216.2"/>
</dbReference>
<evidence type="ECO:0000313" key="16">
    <source>
        <dbReference type="RefSeq" id="XP_021863908.1"/>
    </source>
</evidence>
<feature type="transmembrane region" description="Helical" evidence="14">
    <location>
        <begin position="149"/>
        <end position="171"/>
    </location>
</feature>
<evidence type="ECO:0000256" key="12">
    <source>
        <dbReference type="ARBA" id="ARBA00067138"/>
    </source>
</evidence>
<feature type="transmembrane region" description="Helical" evidence="14">
    <location>
        <begin position="86"/>
        <end position="108"/>
    </location>
</feature>
<name>A0A9R0J9G6_SPIOL</name>
<sequence>MAVSVEAGTAVILTLSPPPLTAANFRRRFPKSLRQSSLFSGVSLTIRSPNFRNITVSQRSSQGDFYGSSKDLSLTPTPVLTFAKGLLKFVLSNFLPLALVGGVALGFYSPALGCLAHKYSLSKYITCWLFFLSGLKSQDGDLKEVVEAWPAFLFGLASILLVCPIFSKLILKIQMVPQEFITGLAIFSCMPTTLNGGVALTQLVGGNSALALALTVISVLLGILTVPLWITKFIADGFGVTIPTWQLFQNLLLTLIVPLVLGKVLRNLFPGVARYVERNEKFFSITTSIVLGLFPWMQVGKSRQLLLMVKPAIFVSAVVIGIVVHLSFLVFNATLVRSLSVGSSSWKSVFRKEENRRALTLVCSQRSLLMATAVVEQLGGVLGETGLLLLPCVAADVNQIIIDSLLVNFWLQKDESCDIVKKT</sequence>
<dbReference type="AlphaFoldDB" id="A0A9R0J9G6"/>
<evidence type="ECO:0000256" key="11">
    <source>
        <dbReference type="ARBA" id="ARBA00023136"/>
    </source>
</evidence>
<proteinExistence type="inferred from homology"/>
<dbReference type="InterPro" id="IPR016833">
    <property type="entry name" value="Put_Na-Bile_cotransptr"/>
</dbReference>
<keyword evidence="10 14" id="KW-1133">Transmembrane helix</keyword>
<dbReference type="OrthoDB" id="188035at2759"/>
<evidence type="ECO:0000256" key="1">
    <source>
        <dbReference type="ARBA" id="ARBA00003198"/>
    </source>
</evidence>
<dbReference type="PANTHER" id="PTHR18640">
    <property type="entry name" value="SOLUTE CARRIER FAMILY 10 MEMBER 7"/>
    <property type="match status" value="1"/>
</dbReference>
<keyword evidence="15" id="KW-1185">Reference proteome</keyword>
<dbReference type="InterPro" id="IPR038770">
    <property type="entry name" value="Na+/solute_symporter_sf"/>
</dbReference>
<protein>
    <recommendedName>
        <fullName evidence="12">Probable sodium/metabolite cotransporter BASS4, chloroplastic</fullName>
    </recommendedName>
    <alternativeName>
        <fullName evidence="13">Bile acid-sodium symporter family protein 4</fullName>
    </alternativeName>
</protein>
<dbReference type="GO" id="GO:0016020">
    <property type="term" value="C:membrane"/>
    <property type="evidence" value="ECO:0007669"/>
    <property type="project" value="UniProtKB-SubCell"/>
</dbReference>
<dbReference type="PANTHER" id="PTHR18640:SF12">
    <property type="entry name" value="SODIUM_METABOLITE COTRANSPORTER BASS4, CHLOROPLASTIC ISOFORM X1-RELATED"/>
    <property type="match status" value="1"/>
</dbReference>
<evidence type="ECO:0000256" key="5">
    <source>
        <dbReference type="ARBA" id="ARBA00022448"/>
    </source>
</evidence>
<evidence type="ECO:0000256" key="7">
    <source>
        <dbReference type="ARBA" id="ARBA00022640"/>
    </source>
</evidence>
<evidence type="ECO:0000256" key="13">
    <source>
        <dbReference type="ARBA" id="ARBA00076034"/>
    </source>
</evidence>
<evidence type="ECO:0000256" key="10">
    <source>
        <dbReference type="ARBA" id="ARBA00022989"/>
    </source>
</evidence>
<keyword evidence="7" id="KW-0934">Plastid</keyword>
<accession>A0A9R0J9G6</accession>
<feature type="transmembrane region" description="Helical" evidence="14">
    <location>
        <begin position="242"/>
        <end position="262"/>
    </location>
</feature>
<reference evidence="15" key="1">
    <citation type="journal article" date="2021" name="Nat. Commun.">
        <title>Genomic analyses provide insights into spinach domestication and the genetic basis of agronomic traits.</title>
        <authorList>
            <person name="Cai X."/>
            <person name="Sun X."/>
            <person name="Xu C."/>
            <person name="Sun H."/>
            <person name="Wang X."/>
            <person name="Ge C."/>
            <person name="Zhang Z."/>
            <person name="Wang Q."/>
            <person name="Fei Z."/>
            <person name="Jiao C."/>
            <person name="Wang Q."/>
        </authorList>
    </citation>
    <scope>NUCLEOTIDE SEQUENCE [LARGE SCALE GENOMIC DNA]</scope>
    <source>
        <strain evidence="15">cv. Varoflay</strain>
    </source>
</reference>
<dbReference type="KEGG" id="soe:110802770"/>
<evidence type="ECO:0000256" key="8">
    <source>
        <dbReference type="ARBA" id="ARBA00022692"/>
    </source>
</evidence>
<dbReference type="GO" id="GO:0009941">
    <property type="term" value="C:chloroplast envelope"/>
    <property type="evidence" value="ECO:0007669"/>
    <property type="project" value="UniProtKB-SubCell"/>
</dbReference>
<evidence type="ECO:0000256" key="3">
    <source>
        <dbReference type="ARBA" id="ARBA00004141"/>
    </source>
</evidence>
<gene>
    <name evidence="16" type="primary">LOC110802770</name>
</gene>
<keyword evidence="11 14" id="KW-0472">Membrane</keyword>
<dbReference type="FunFam" id="1.20.1530.20:FF:000021">
    <property type="entry name" value="Probable sodium/metabolite cotransporter BASS4, chloroplastic"/>
    <property type="match status" value="1"/>
</dbReference>
<keyword evidence="5" id="KW-0813">Transport</keyword>
<dbReference type="Proteomes" id="UP000813463">
    <property type="component" value="Chromosome 6"/>
</dbReference>
<comment type="function">
    <text evidence="1">May function as sodium-coupled metabolite transporter across the chloroplast envelope.</text>
</comment>
<keyword evidence="9" id="KW-0809">Transit peptide</keyword>
<evidence type="ECO:0000256" key="14">
    <source>
        <dbReference type="SAM" id="Phobius"/>
    </source>
</evidence>
<keyword evidence="8 14" id="KW-0812">Transmembrane</keyword>
<feature type="transmembrane region" description="Helical" evidence="14">
    <location>
        <begin position="210"/>
        <end position="230"/>
    </location>
</feature>
<organism evidence="15 16">
    <name type="scientific">Spinacia oleracea</name>
    <name type="common">Spinach</name>
    <dbReference type="NCBI Taxonomy" id="3562"/>
    <lineage>
        <taxon>Eukaryota</taxon>
        <taxon>Viridiplantae</taxon>
        <taxon>Streptophyta</taxon>
        <taxon>Embryophyta</taxon>
        <taxon>Tracheophyta</taxon>
        <taxon>Spermatophyta</taxon>
        <taxon>Magnoliopsida</taxon>
        <taxon>eudicotyledons</taxon>
        <taxon>Gunneridae</taxon>
        <taxon>Pentapetalae</taxon>
        <taxon>Caryophyllales</taxon>
        <taxon>Chenopodiaceae</taxon>
        <taxon>Chenopodioideae</taxon>
        <taxon>Anserineae</taxon>
        <taxon>Spinacia</taxon>
    </lineage>
</organism>
<evidence type="ECO:0000313" key="15">
    <source>
        <dbReference type="Proteomes" id="UP000813463"/>
    </source>
</evidence>
<reference evidence="16" key="2">
    <citation type="submission" date="2025-08" db="UniProtKB">
        <authorList>
            <consortium name="RefSeq"/>
        </authorList>
    </citation>
    <scope>IDENTIFICATION</scope>
    <source>
        <tissue evidence="16">Leaf</tissue>
    </source>
</reference>
<evidence type="ECO:0000256" key="2">
    <source>
        <dbReference type="ARBA" id="ARBA00004119"/>
    </source>
</evidence>
<comment type="similarity">
    <text evidence="4">Belongs to the bile acid:sodium symporter (BASS) (TC 2.A.28) family.</text>
</comment>
<feature type="transmembrane region" description="Helical" evidence="14">
    <location>
        <begin position="312"/>
        <end position="331"/>
    </location>
</feature>
<comment type="subcellular location">
    <subcellularLocation>
        <location evidence="3">Membrane</location>
        <topology evidence="3">Multi-pass membrane protein</topology>
    </subcellularLocation>
    <subcellularLocation>
        <location evidence="2">Plastid</location>
        <location evidence="2">Chloroplast envelope</location>
    </subcellularLocation>
</comment>